<organism evidence="4 5">
    <name type="scientific">Cotesia congregata</name>
    <name type="common">Parasitoid wasp</name>
    <name type="synonym">Apanteles congregatus</name>
    <dbReference type="NCBI Taxonomy" id="51543"/>
    <lineage>
        <taxon>Eukaryota</taxon>
        <taxon>Metazoa</taxon>
        <taxon>Ecdysozoa</taxon>
        <taxon>Arthropoda</taxon>
        <taxon>Hexapoda</taxon>
        <taxon>Insecta</taxon>
        <taxon>Pterygota</taxon>
        <taxon>Neoptera</taxon>
        <taxon>Endopterygota</taxon>
        <taxon>Hymenoptera</taxon>
        <taxon>Apocrita</taxon>
        <taxon>Ichneumonoidea</taxon>
        <taxon>Braconidae</taxon>
        <taxon>Microgastrinae</taxon>
        <taxon>Cotesia</taxon>
    </lineage>
</organism>
<feature type="domain" description="CS" evidence="3">
    <location>
        <begin position="7"/>
        <end position="96"/>
    </location>
</feature>
<accession>A0A8J2MS92</accession>
<feature type="region of interest" description="Disordered" evidence="2">
    <location>
        <begin position="113"/>
        <end position="148"/>
    </location>
</feature>
<sequence length="148" mass="17257">MITIIMVIPPPVLWAQRKTHLYVTFCLEDCKDPIINIEAEKIYFKGVGGTEHKEHEVTINFYGEVDPEKTIKNAKGRLFEVLLFKKKEGPYWPRLTKENNKFHWLKIDFNKWKDEDDSDASGSDDDLDDLPDEVDDADSDDEELPELE</sequence>
<dbReference type="SUPFAM" id="SSF49764">
    <property type="entry name" value="HSP20-like chaperones"/>
    <property type="match status" value="1"/>
</dbReference>
<dbReference type="EMBL" id="CAJNRD030001123">
    <property type="protein sequence ID" value="CAG5103535.1"/>
    <property type="molecule type" value="Genomic_DNA"/>
</dbReference>
<reference evidence="4" key="1">
    <citation type="submission" date="2021-04" db="EMBL/GenBank/DDBJ databases">
        <authorList>
            <person name="Chebbi M.A.C M."/>
        </authorList>
    </citation>
    <scope>NUCLEOTIDE SEQUENCE</scope>
</reference>
<comment type="caution">
    <text evidence="4">The sequence shown here is derived from an EMBL/GenBank/DDBJ whole genome shotgun (WGS) entry which is preliminary data.</text>
</comment>
<proteinExistence type="inferred from homology"/>
<dbReference type="Pfam" id="PF04969">
    <property type="entry name" value="CS"/>
    <property type="match status" value="1"/>
</dbReference>
<dbReference type="OrthoDB" id="1564555at2759"/>
<dbReference type="GO" id="GO:0051131">
    <property type="term" value="P:chaperone-mediated protein complex assembly"/>
    <property type="evidence" value="ECO:0007669"/>
    <property type="project" value="TreeGrafter"/>
</dbReference>
<dbReference type="PANTHER" id="PTHR22932">
    <property type="entry name" value="TELOMERASE-BINDING PROTEIN P23 HSP90 CO-CHAPERONE"/>
    <property type="match status" value="1"/>
</dbReference>
<dbReference type="PANTHER" id="PTHR22932:SF1">
    <property type="entry name" value="CO-CHAPERONE PROTEIN DAF-41"/>
    <property type="match status" value="1"/>
</dbReference>
<dbReference type="GO" id="GO:0006457">
    <property type="term" value="P:protein folding"/>
    <property type="evidence" value="ECO:0007669"/>
    <property type="project" value="TreeGrafter"/>
</dbReference>
<evidence type="ECO:0000313" key="5">
    <source>
        <dbReference type="Proteomes" id="UP000786811"/>
    </source>
</evidence>
<feature type="compositionally biased region" description="Acidic residues" evidence="2">
    <location>
        <begin position="115"/>
        <end position="148"/>
    </location>
</feature>
<evidence type="ECO:0000313" key="4">
    <source>
        <dbReference type="EMBL" id="CAG5103535.1"/>
    </source>
</evidence>
<keyword evidence="5" id="KW-1185">Reference proteome</keyword>
<dbReference type="CDD" id="cd06465">
    <property type="entry name" value="p23_hB-ind1_like"/>
    <property type="match status" value="1"/>
</dbReference>
<dbReference type="GO" id="GO:0005634">
    <property type="term" value="C:nucleus"/>
    <property type="evidence" value="ECO:0007669"/>
    <property type="project" value="TreeGrafter"/>
</dbReference>
<dbReference type="PROSITE" id="PS51203">
    <property type="entry name" value="CS"/>
    <property type="match status" value="1"/>
</dbReference>
<dbReference type="Proteomes" id="UP000786811">
    <property type="component" value="Unassembled WGS sequence"/>
</dbReference>
<dbReference type="InterPro" id="IPR008978">
    <property type="entry name" value="HSP20-like_chaperone"/>
</dbReference>
<comment type="similarity">
    <text evidence="1">Belongs to the p23/wos2 family.</text>
</comment>
<dbReference type="AlphaFoldDB" id="A0A8J2MS92"/>
<evidence type="ECO:0000256" key="2">
    <source>
        <dbReference type="SAM" id="MobiDB-lite"/>
    </source>
</evidence>
<dbReference type="Gene3D" id="2.60.40.790">
    <property type="match status" value="1"/>
</dbReference>
<dbReference type="FunFam" id="2.60.40.790:FF:000013">
    <property type="entry name" value="Very-long-chain (3R)-3-hydroxyacyl-CoA dehydratase"/>
    <property type="match status" value="1"/>
</dbReference>
<dbReference type="InterPro" id="IPR045250">
    <property type="entry name" value="p23-like"/>
</dbReference>
<dbReference type="InterPro" id="IPR007052">
    <property type="entry name" value="CS_dom"/>
</dbReference>
<dbReference type="GO" id="GO:0051087">
    <property type="term" value="F:protein-folding chaperone binding"/>
    <property type="evidence" value="ECO:0007669"/>
    <property type="project" value="TreeGrafter"/>
</dbReference>
<name>A0A8J2MS92_COTCN</name>
<dbReference type="GO" id="GO:0051879">
    <property type="term" value="F:Hsp90 protein binding"/>
    <property type="evidence" value="ECO:0007669"/>
    <property type="project" value="InterPro"/>
</dbReference>
<gene>
    <name evidence="4" type="ORF">HICCMSTLAB_LOCUS11558</name>
</gene>
<evidence type="ECO:0000256" key="1">
    <source>
        <dbReference type="ARBA" id="ARBA00025733"/>
    </source>
</evidence>
<dbReference type="GO" id="GO:0005829">
    <property type="term" value="C:cytosol"/>
    <property type="evidence" value="ECO:0007669"/>
    <property type="project" value="TreeGrafter"/>
</dbReference>
<evidence type="ECO:0000259" key="3">
    <source>
        <dbReference type="PROSITE" id="PS51203"/>
    </source>
</evidence>
<protein>
    <submittedName>
        <fullName evidence="4">Similar to CG16817: Uncharacterized protein CG16817 (Drosophila melanogaster)</fullName>
    </submittedName>
</protein>